<sequence length="97" mass="11165">MAVGVDAGTVKDNEVITIHQMELQEQVFLGKVINIVKDGRVLVNVINISDEEKMIQPVSLSQIKYEIYREESVMHININKNENLSNYSERVYTKIKE</sequence>
<organism evidence="1 2">
    <name type="scientific">Macrosiphum euphorbiae</name>
    <name type="common">potato aphid</name>
    <dbReference type="NCBI Taxonomy" id="13131"/>
    <lineage>
        <taxon>Eukaryota</taxon>
        <taxon>Metazoa</taxon>
        <taxon>Ecdysozoa</taxon>
        <taxon>Arthropoda</taxon>
        <taxon>Hexapoda</taxon>
        <taxon>Insecta</taxon>
        <taxon>Pterygota</taxon>
        <taxon>Neoptera</taxon>
        <taxon>Paraneoptera</taxon>
        <taxon>Hemiptera</taxon>
        <taxon>Sternorrhyncha</taxon>
        <taxon>Aphidomorpha</taxon>
        <taxon>Aphidoidea</taxon>
        <taxon>Aphididae</taxon>
        <taxon>Macrosiphini</taxon>
        <taxon>Macrosiphum</taxon>
    </lineage>
</organism>
<gene>
    <name evidence="1" type="ORF">MEUPH1_LOCUS28358</name>
</gene>
<accession>A0AAV0Y1N5</accession>
<proteinExistence type="predicted"/>
<evidence type="ECO:0000313" key="2">
    <source>
        <dbReference type="Proteomes" id="UP001160148"/>
    </source>
</evidence>
<protein>
    <submittedName>
        <fullName evidence="1">Uncharacterized protein</fullName>
    </submittedName>
</protein>
<dbReference type="AlphaFoldDB" id="A0AAV0Y1N5"/>
<name>A0AAV0Y1N5_9HEMI</name>
<reference evidence="1 2" key="1">
    <citation type="submission" date="2023-01" db="EMBL/GenBank/DDBJ databases">
        <authorList>
            <person name="Whitehead M."/>
        </authorList>
    </citation>
    <scope>NUCLEOTIDE SEQUENCE [LARGE SCALE GENOMIC DNA]</scope>
</reference>
<dbReference type="EMBL" id="CARXXK010001250">
    <property type="protein sequence ID" value="CAI6374770.1"/>
    <property type="molecule type" value="Genomic_DNA"/>
</dbReference>
<keyword evidence="2" id="KW-1185">Reference proteome</keyword>
<evidence type="ECO:0000313" key="1">
    <source>
        <dbReference type="EMBL" id="CAI6374770.1"/>
    </source>
</evidence>
<comment type="caution">
    <text evidence="1">The sequence shown here is derived from an EMBL/GenBank/DDBJ whole genome shotgun (WGS) entry which is preliminary data.</text>
</comment>
<dbReference type="Proteomes" id="UP001160148">
    <property type="component" value="Unassembled WGS sequence"/>
</dbReference>